<dbReference type="PANTHER" id="PTHR43670:SF34">
    <property type="entry name" value="HSP20-LIKE CHAPERONES SUPERFAMILY PROTEIN"/>
    <property type="match status" value="1"/>
</dbReference>
<sequence>MELELGFKITQTRDDLTSTADFLIAKDSAGPVFLTRENDTSFILIAYLKGFERENIHIKINEDGTRIVVGGEKPVQEMVMIGWVVYNKKVEIRSFRKVFKIPDGVVLDQIQAKFNEEESILTIVMPKLEKGISGVGIEEVNEEEVEREKGKSKREQVVANEVLERGSVGQKIQEKSKEPNIQCIKKTDGVVVKETNRGGTEKTKIVEEIVKNDTIGENFHEETKDPKIPSMEEPHQIAEEAANKGGLEATKTVPEELPKKEYIEETVQEKIEERKIEKMETTDGALNEKVGQGKPHTVQTVADKEPKREKEIQQVTETSEKAAPEKVEKCTTGEFHQAETEVPQETKKQKPDQEPQQAETPQPERPVEQHDKDEDKEREETHGVGNEIQEASNKSCQGKKGESLEMETHQDHGEEATQKEQPAPKRSKLRTPGCVAGSALVVILIVLVFQRIRSRKR</sequence>
<proteinExistence type="inferred from homology"/>
<dbReference type="EMBL" id="OIVN01000031">
    <property type="protein sequence ID" value="SPC72913.1"/>
    <property type="molecule type" value="Genomic_DNA"/>
</dbReference>
<keyword evidence="2" id="KW-1003">Cell membrane</keyword>
<evidence type="ECO:0000256" key="6">
    <source>
        <dbReference type="SAM" id="Phobius"/>
    </source>
</evidence>
<keyword evidence="6" id="KW-1133">Transmembrane helix</keyword>
<feature type="compositionally biased region" description="Basic and acidic residues" evidence="5">
    <location>
        <begin position="365"/>
        <end position="382"/>
    </location>
</feature>
<name>A0A2N9EDW0_FAGSY</name>
<dbReference type="CDD" id="cd06464">
    <property type="entry name" value="ACD_sHsps-like"/>
    <property type="match status" value="1"/>
</dbReference>
<comment type="subcellular location">
    <subcellularLocation>
        <location evidence="1">Cell membrane</location>
        <topology evidence="1">Single-pass membrane protein</topology>
    </subcellularLocation>
</comment>
<reference evidence="8" key="1">
    <citation type="submission" date="2018-02" db="EMBL/GenBank/DDBJ databases">
        <authorList>
            <person name="Cohen D.B."/>
            <person name="Kent A.D."/>
        </authorList>
    </citation>
    <scope>NUCLEOTIDE SEQUENCE</scope>
</reference>
<evidence type="ECO:0000256" key="1">
    <source>
        <dbReference type="ARBA" id="ARBA00004162"/>
    </source>
</evidence>
<feature type="region of interest" description="Disordered" evidence="5">
    <location>
        <begin position="274"/>
        <end position="434"/>
    </location>
</feature>
<dbReference type="AlphaFoldDB" id="A0A2N9EDW0"/>
<keyword evidence="3" id="KW-0611">Plant defense</keyword>
<evidence type="ECO:0000313" key="8">
    <source>
        <dbReference type="EMBL" id="SPC72913.1"/>
    </source>
</evidence>
<evidence type="ECO:0000256" key="5">
    <source>
        <dbReference type="SAM" id="MobiDB-lite"/>
    </source>
</evidence>
<comment type="similarity">
    <text evidence="4">Belongs to the small heat shock protein (HSP20) family.</text>
</comment>
<gene>
    <name evidence="8" type="ORF">FSB_LOCUS795</name>
</gene>
<keyword evidence="6" id="KW-0812">Transmembrane</keyword>
<evidence type="ECO:0000256" key="4">
    <source>
        <dbReference type="PROSITE-ProRule" id="PRU00285"/>
    </source>
</evidence>
<organism evidence="8">
    <name type="scientific">Fagus sylvatica</name>
    <name type="common">Beechnut</name>
    <dbReference type="NCBI Taxonomy" id="28930"/>
    <lineage>
        <taxon>Eukaryota</taxon>
        <taxon>Viridiplantae</taxon>
        <taxon>Streptophyta</taxon>
        <taxon>Embryophyta</taxon>
        <taxon>Tracheophyta</taxon>
        <taxon>Spermatophyta</taxon>
        <taxon>Magnoliopsida</taxon>
        <taxon>eudicotyledons</taxon>
        <taxon>Gunneridae</taxon>
        <taxon>Pentapetalae</taxon>
        <taxon>rosids</taxon>
        <taxon>fabids</taxon>
        <taxon>Fagales</taxon>
        <taxon>Fagaceae</taxon>
        <taxon>Fagus</taxon>
    </lineage>
</organism>
<feature type="compositionally biased region" description="Basic and acidic residues" evidence="5">
    <location>
        <begin position="399"/>
        <end position="418"/>
    </location>
</feature>
<dbReference type="GO" id="GO:0034605">
    <property type="term" value="P:cellular response to heat"/>
    <property type="evidence" value="ECO:0007669"/>
    <property type="project" value="TreeGrafter"/>
</dbReference>
<dbReference type="SUPFAM" id="SSF49764">
    <property type="entry name" value="HSP20-like chaperones"/>
    <property type="match status" value="1"/>
</dbReference>
<evidence type="ECO:0000256" key="2">
    <source>
        <dbReference type="ARBA" id="ARBA00022475"/>
    </source>
</evidence>
<evidence type="ECO:0000256" key="3">
    <source>
        <dbReference type="ARBA" id="ARBA00022821"/>
    </source>
</evidence>
<evidence type="ECO:0000259" key="7">
    <source>
        <dbReference type="PROSITE" id="PS01031"/>
    </source>
</evidence>
<dbReference type="Gene3D" id="2.60.40.790">
    <property type="match status" value="1"/>
</dbReference>
<dbReference type="PANTHER" id="PTHR43670">
    <property type="entry name" value="HEAT SHOCK PROTEIN 26"/>
    <property type="match status" value="1"/>
</dbReference>
<feature type="compositionally biased region" description="Basic and acidic residues" evidence="5">
    <location>
        <begin position="302"/>
        <end position="353"/>
    </location>
</feature>
<accession>A0A2N9EDW0</accession>
<protein>
    <recommendedName>
        <fullName evidence="7">SHSP domain-containing protein</fullName>
    </recommendedName>
</protein>
<dbReference type="GO" id="GO:0006952">
    <property type="term" value="P:defense response"/>
    <property type="evidence" value="ECO:0007669"/>
    <property type="project" value="UniProtKB-KW"/>
</dbReference>
<dbReference type="GO" id="GO:0005886">
    <property type="term" value="C:plasma membrane"/>
    <property type="evidence" value="ECO:0007669"/>
    <property type="project" value="UniProtKB-SubCell"/>
</dbReference>
<dbReference type="PROSITE" id="PS01031">
    <property type="entry name" value="SHSP"/>
    <property type="match status" value="1"/>
</dbReference>
<feature type="transmembrane region" description="Helical" evidence="6">
    <location>
        <begin position="429"/>
        <end position="449"/>
    </location>
</feature>
<dbReference type="InterPro" id="IPR008978">
    <property type="entry name" value="HSP20-like_chaperone"/>
</dbReference>
<keyword evidence="6" id="KW-0472">Membrane</keyword>
<feature type="domain" description="SHSP" evidence="7">
    <location>
        <begin position="23"/>
        <end position="143"/>
    </location>
</feature>
<dbReference type="InterPro" id="IPR002068">
    <property type="entry name" value="A-crystallin/Hsp20_dom"/>
</dbReference>